<name>A0A1C1D0B9_9EURO</name>
<dbReference type="OrthoDB" id="194358at2759"/>
<evidence type="ECO:0000313" key="5">
    <source>
        <dbReference type="Proteomes" id="UP000094526"/>
    </source>
</evidence>
<sequence>MSYASDVRLLLTDRDLTALFCQHAGQQENLKDQDWVLLLSWGFEYQVPGLVKYIVQHNPVSLGRLPAEVIYDFLLQYVARRDFDTLQLVVAGANANTTFRTHVLRLLTCYEDPSPSIGAISRVLVDNGFELNGAEISGDPLLLWASKRRQDDLVQLILERCSVDVNARDSEGQTALSLAVISGSLTTMKMLLDAGADANRQGKEGGAPLSYAASMDREEQASLLLKVKDINVNVQDNDGATYLLRAVRLAPGPVVGLLLKHQDVDVNLRNKDGDTPLLRAVMLNAVSVASLLLKHKGVDVNAPDEDGVTSLLRAVKLTRLSMVKLLLEHSFVDVNVRDRSGRSSLWWAVHQGPDAIVELLLERPDIDLGGGAPEPCDALEETSPLEMARKRGYSRMATMLEQRMRQKQVQ</sequence>
<dbReference type="PROSITE" id="PS50297">
    <property type="entry name" value="ANK_REP_REGION"/>
    <property type="match status" value="1"/>
</dbReference>
<accession>A0A1C1D0B9</accession>
<feature type="repeat" description="ANK" evidence="3">
    <location>
        <begin position="171"/>
        <end position="203"/>
    </location>
</feature>
<dbReference type="SMART" id="SM00248">
    <property type="entry name" value="ANK"/>
    <property type="match status" value="7"/>
</dbReference>
<protein>
    <submittedName>
        <fullName evidence="4">Uncharacterized protein</fullName>
    </submittedName>
</protein>
<dbReference type="VEuPathDB" id="FungiDB:G647_09432"/>
<dbReference type="Gene3D" id="1.25.40.20">
    <property type="entry name" value="Ankyrin repeat-containing domain"/>
    <property type="match status" value="1"/>
</dbReference>
<evidence type="ECO:0000313" key="4">
    <source>
        <dbReference type="EMBL" id="OCT54188.1"/>
    </source>
</evidence>
<reference evidence="5" key="1">
    <citation type="submission" date="2015-07" db="EMBL/GenBank/DDBJ databases">
        <authorList>
            <person name="Teixeira M.M."/>
            <person name="Souza R.C."/>
            <person name="Almeida L.G."/>
            <person name="Vicente V.A."/>
            <person name="de Hoog S."/>
            <person name="Bocca A.L."/>
            <person name="de Almeida S.R."/>
            <person name="Vasconcelos A.T."/>
            <person name="Felipe M.S."/>
        </authorList>
    </citation>
    <scope>NUCLEOTIDE SEQUENCE [LARGE SCALE GENOMIC DNA]</scope>
    <source>
        <strain evidence="5">KSF</strain>
    </source>
</reference>
<dbReference type="VEuPathDB" id="FungiDB:CLCR_00285"/>
<keyword evidence="2 3" id="KW-0040">ANK repeat</keyword>
<dbReference type="VEuPathDB" id="FungiDB:G647_09433"/>
<dbReference type="EMBL" id="LGRB01000005">
    <property type="protein sequence ID" value="OCT54188.1"/>
    <property type="molecule type" value="Genomic_DNA"/>
</dbReference>
<dbReference type="SUPFAM" id="SSF48403">
    <property type="entry name" value="Ankyrin repeat"/>
    <property type="match status" value="1"/>
</dbReference>
<evidence type="ECO:0000256" key="3">
    <source>
        <dbReference type="PROSITE-ProRule" id="PRU00023"/>
    </source>
</evidence>
<dbReference type="AlphaFoldDB" id="A0A1C1D0B9"/>
<dbReference type="PANTHER" id="PTHR24198:SF165">
    <property type="entry name" value="ANKYRIN REPEAT-CONTAINING PROTEIN-RELATED"/>
    <property type="match status" value="1"/>
</dbReference>
<organism evidence="4 5">
    <name type="scientific">Cladophialophora carrionii</name>
    <dbReference type="NCBI Taxonomy" id="86049"/>
    <lineage>
        <taxon>Eukaryota</taxon>
        <taxon>Fungi</taxon>
        <taxon>Dikarya</taxon>
        <taxon>Ascomycota</taxon>
        <taxon>Pezizomycotina</taxon>
        <taxon>Eurotiomycetes</taxon>
        <taxon>Chaetothyriomycetidae</taxon>
        <taxon>Chaetothyriales</taxon>
        <taxon>Herpotrichiellaceae</taxon>
        <taxon>Cladophialophora</taxon>
    </lineage>
</organism>
<feature type="repeat" description="ANK" evidence="3">
    <location>
        <begin position="272"/>
        <end position="305"/>
    </location>
</feature>
<dbReference type="PANTHER" id="PTHR24198">
    <property type="entry name" value="ANKYRIN REPEAT AND PROTEIN KINASE DOMAIN-CONTAINING PROTEIN"/>
    <property type="match status" value="1"/>
</dbReference>
<keyword evidence="5" id="KW-1185">Reference proteome</keyword>
<dbReference type="InterPro" id="IPR002110">
    <property type="entry name" value="Ankyrin_rpt"/>
</dbReference>
<dbReference type="InterPro" id="IPR036770">
    <property type="entry name" value="Ankyrin_rpt-contain_sf"/>
</dbReference>
<dbReference type="STRING" id="86049.A0A1C1D0B9"/>
<dbReference type="Proteomes" id="UP000094526">
    <property type="component" value="Unassembled WGS sequence"/>
</dbReference>
<comment type="caution">
    <text evidence="4">The sequence shown here is derived from an EMBL/GenBank/DDBJ whole genome shotgun (WGS) entry which is preliminary data.</text>
</comment>
<dbReference type="Pfam" id="PF12796">
    <property type="entry name" value="Ank_2"/>
    <property type="match status" value="2"/>
</dbReference>
<evidence type="ECO:0000256" key="2">
    <source>
        <dbReference type="ARBA" id="ARBA00023043"/>
    </source>
</evidence>
<evidence type="ECO:0000256" key="1">
    <source>
        <dbReference type="ARBA" id="ARBA00022737"/>
    </source>
</evidence>
<dbReference type="PROSITE" id="PS50088">
    <property type="entry name" value="ANK_REPEAT"/>
    <property type="match status" value="2"/>
</dbReference>
<gene>
    <name evidence="4" type="ORF">CLCR_00285</name>
</gene>
<keyword evidence="1" id="KW-0677">Repeat</keyword>
<proteinExistence type="predicted"/>